<feature type="transmembrane region" description="Helical" evidence="1">
    <location>
        <begin position="89"/>
        <end position="109"/>
    </location>
</feature>
<sequence length="166" mass="19192">MRAGGEKMYNVFHNQFLVAMKRLQVEKQELVHKSANETVVRSLLLFVIYKLSQTTYFLWSNVLIGHIHLINGDNLDTQTPMTSKTLGGVFVYLKIPTLFASVIFSSKALRTANLRWVEKLLWLSQIRLLQCMSSEKTFPHHKILDLVMRKVLVPVDLSYLEVKKQS</sequence>
<evidence type="ECO:0000313" key="3">
    <source>
        <dbReference type="Proteomes" id="UP000823674"/>
    </source>
</evidence>
<accession>A0ABQ7M1J0</accession>
<name>A0ABQ7M1J0_BRACM</name>
<protein>
    <submittedName>
        <fullName evidence="2">Uncharacterized protein</fullName>
    </submittedName>
</protein>
<feature type="transmembrane region" description="Helical" evidence="1">
    <location>
        <begin position="43"/>
        <end position="69"/>
    </location>
</feature>
<comment type="caution">
    <text evidence="2">The sequence shown here is derived from an EMBL/GenBank/DDBJ whole genome shotgun (WGS) entry which is preliminary data.</text>
</comment>
<keyword evidence="1" id="KW-0812">Transmembrane</keyword>
<dbReference type="Proteomes" id="UP000823674">
    <property type="component" value="Chromosome A06"/>
</dbReference>
<organism evidence="2 3">
    <name type="scientific">Brassica rapa subsp. trilocularis</name>
    <dbReference type="NCBI Taxonomy" id="1813537"/>
    <lineage>
        <taxon>Eukaryota</taxon>
        <taxon>Viridiplantae</taxon>
        <taxon>Streptophyta</taxon>
        <taxon>Embryophyta</taxon>
        <taxon>Tracheophyta</taxon>
        <taxon>Spermatophyta</taxon>
        <taxon>Magnoliopsida</taxon>
        <taxon>eudicotyledons</taxon>
        <taxon>Gunneridae</taxon>
        <taxon>Pentapetalae</taxon>
        <taxon>rosids</taxon>
        <taxon>malvids</taxon>
        <taxon>Brassicales</taxon>
        <taxon>Brassicaceae</taxon>
        <taxon>Brassiceae</taxon>
        <taxon>Brassica</taxon>
    </lineage>
</organism>
<evidence type="ECO:0000256" key="1">
    <source>
        <dbReference type="SAM" id="Phobius"/>
    </source>
</evidence>
<gene>
    <name evidence="2" type="primary">A06g502190.1_BraROA</name>
    <name evidence="2" type="ORF">IGI04_022611</name>
</gene>
<reference evidence="2 3" key="1">
    <citation type="submission" date="2021-03" db="EMBL/GenBank/DDBJ databases">
        <authorList>
            <person name="King G.J."/>
            <person name="Bancroft I."/>
            <person name="Baten A."/>
            <person name="Bloomfield J."/>
            <person name="Borpatragohain P."/>
            <person name="He Z."/>
            <person name="Irish N."/>
            <person name="Irwin J."/>
            <person name="Liu K."/>
            <person name="Mauleon R.P."/>
            <person name="Moore J."/>
            <person name="Morris R."/>
            <person name="Ostergaard L."/>
            <person name="Wang B."/>
            <person name="Wells R."/>
        </authorList>
    </citation>
    <scope>NUCLEOTIDE SEQUENCE [LARGE SCALE GENOMIC DNA]</scope>
    <source>
        <strain evidence="2">R-o-18</strain>
        <tissue evidence="2">Leaf</tissue>
    </source>
</reference>
<keyword evidence="1" id="KW-1133">Transmembrane helix</keyword>
<dbReference type="EMBL" id="JADBGQ010000006">
    <property type="protein sequence ID" value="KAG5392648.1"/>
    <property type="molecule type" value="Genomic_DNA"/>
</dbReference>
<keyword evidence="3" id="KW-1185">Reference proteome</keyword>
<keyword evidence="1" id="KW-0472">Membrane</keyword>
<evidence type="ECO:0000313" key="2">
    <source>
        <dbReference type="EMBL" id="KAG5392648.1"/>
    </source>
</evidence>
<proteinExistence type="predicted"/>